<gene>
    <name evidence="13" type="ORF">FOZ76_18455</name>
</gene>
<evidence type="ECO:0000256" key="5">
    <source>
        <dbReference type="ARBA" id="ARBA00022692"/>
    </source>
</evidence>
<keyword evidence="7" id="KW-0406">Ion transport</keyword>
<keyword evidence="4" id="KW-1134">Transmembrane beta strand</keyword>
<dbReference type="InterPro" id="IPR001702">
    <property type="entry name" value="Porin_Gram-ve"/>
</dbReference>
<dbReference type="CDD" id="cd00342">
    <property type="entry name" value="gram_neg_porins"/>
    <property type="match status" value="1"/>
</dbReference>
<dbReference type="PRINTS" id="PR00184">
    <property type="entry name" value="NEISSPPORIN"/>
</dbReference>
<keyword evidence="9" id="KW-0472">Membrane</keyword>
<dbReference type="InterPro" id="IPR023614">
    <property type="entry name" value="Porin_dom_sf"/>
</dbReference>
<dbReference type="OrthoDB" id="8520696at2"/>
<keyword evidence="5" id="KW-0812">Transmembrane</keyword>
<evidence type="ECO:0000313" key="13">
    <source>
        <dbReference type="EMBL" id="TSH91584.1"/>
    </source>
</evidence>
<accession>A0A556AFB5</accession>
<keyword evidence="10" id="KW-0998">Cell outer membrane</keyword>
<comment type="subunit">
    <text evidence="2">Homotrimer.</text>
</comment>
<protein>
    <submittedName>
        <fullName evidence="13">Porin</fullName>
    </submittedName>
</protein>
<dbReference type="GO" id="GO:0015288">
    <property type="term" value="F:porin activity"/>
    <property type="evidence" value="ECO:0007669"/>
    <property type="project" value="UniProtKB-KW"/>
</dbReference>
<evidence type="ECO:0000259" key="12">
    <source>
        <dbReference type="Pfam" id="PF13609"/>
    </source>
</evidence>
<evidence type="ECO:0000313" key="14">
    <source>
        <dbReference type="Proteomes" id="UP000318405"/>
    </source>
</evidence>
<organism evidence="13 14">
    <name type="scientific">Verticiella sediminum</name>
    <dbReference type="NCBI Taxonomy" id="1247510"/>
    <lineage>
        <taxon>Bacteria</taxon>
        <taxon>Pseudomonadati</taxon>
        <taxon>Pseudomonadota</taxon>
        <taxon>Betaproteobacteria</taxon>
        <taxon>Burkholderiales</taxon>
        <taxon>Alcaligenaceae</taxon>
        <taxon>Verticiella</taxon>
    </lineage>
</organism>
<evidence type="ECO:0000256" key="8">
    <source>
        <dbReference type="ARBA" id="ARBA00023114"/>
    </source>
</evidence>
<dbReference type="SUPFAM" id="SSF56935">
    <property type="entry name" value="Porins"/>
    <property type="match status" value="1"/>
</dbReference>
<comment type="caution">
    <text evidence="13">The sequence shown here is derived from an EMBL/GenBank/DDBJ whole genome shotgun (WGS) entry which is preliminary data.</text>
</comment>
<evidence type="ECO:0000256" key="2">
    <source>
        <dbReference type="ARBA" id="ARBA00011233"/>
    </source>
</evidence>
<dbReference type="Pfam" id="PF13609">
    <property type="entry name" value="Porin_4"/>
    <property type="match status" value="1"/>
</dbReference>
<dbReference type="PANTHER" id="PTHR34501:SF9">
    <property type="entry name" value="MAJOR OUTER MEMBRANE PROTEIN P.IA"/>
    <property type="match status" value="1"/>
</dbReference>
<keyword evidence="14" id="KW-1185">Reference proteome</keyword>
<evidence type="ECO:0000256" key="4">
    <source>
        <dbReference type="ARBA" id="ARBA00022452"/>
    </source>
</evidence>
<dbReference type="InterPro" id="IPR002299">
    <property type="entry name" value="Porin_Neis"/>
</dbReference>
<dbReference type="PRINTS" id="PR00182">
    <property type="entry name" value="ECOLNEIPORIN"/>
</dbReference>
<reference evidence="13 14" key="1">
    <citation type="submission" date="2019-07" db="EMBL/GenBank/DDBJ databases">
        <title>Qingshengfaniella alkalisoli gen. nov., sp. nov., isolated from saline soil.</title>
        <authorList>
            <person name="Xu L."/>
            <person name="Huang X.-X."/>
            <person name="Sun J.-Q."/>
        </authorList>
    </citation>
    <scope>NUCLEOTIDE SEQUENCE [LARGE SCALE GENOMIC DNA]</scope>
    <source>
        <strain evidence="13 14">DSM 27279</strain>
    </source>
</reference>
<dbReference type="RefSeq" id="WP_143949756.1">
    <property type="nucleotide sequence ID" value="NZ_BAABMB010000006.1"/>
</dbReference>
<dbReference type="EMBL" id="VLTJ01000035">
    <property type="protein sequence ID" value="TSH91584.1"/>
    <property type="molecule type" value="Genomic_DNA"/>
</dbReference>
<comment type="subcellular location">
    <subcellularLocation>
        <location evidence="1">Cell outer membrane</location>
        <topology evidence="1">Multi-pass membrane protein</topology>
    </subcellularLocation>
</comment>
<sequence>MKKTLLAAALLAGFAGVAQAQSSVTLYGIVDVGIGGTNKHDQDSSYGMVSGVQSGSRWGLRGTEDLGNGLRANFQLESGFDVGRGTQLQGSRLFGRAAWGGLSGAWGETRFGRQVTASSDTMAFIDPFGTGFQQAAIGSSMNGVSTNRADNTVSYITPDVAGFRGMVGYSFNYDGGVATSDNSNRLVSVGLKYANGPFAVGAAYERAYIGDTTAWNTAMGGKDPYNYTVGGTWDFNVVKAYAAWSQMKHGYTNPGNGDVVGQLPSSGTLRYFPDGKVNAYMVGLSVPVGQAAVFGSWQRNEPKSGYLADNGFDSKQNVYSIGATYDLSKRTNLYAFFSYADKAWYDSDFDSKAYAVGIRHRF</sequence>
<evidence type="ECO:0000256" key="9">
    <source>
        <dbReference type="ARBA" id="ARBA00023136"/>
    </source>
</evidence>
<dbReference type="GO" id="GO:0046930">
    <property type="term" value="C:pore complex"/>
    <property type="evidence" value="ECO:0007669"/>
    <property type="project" value="UniProtKB-KW"/>
</dbReference>
<dbReference type="Gene3D" id="2.40.160.10">
    <property type="entry name" value="Porin"/>
    <property type="match status" value="1"/>
</dbReference>
<dbReference type="InterPro" id="IPR033900">
    <property type="entry name" value="Gram_neg_porin_domain"/>
</dbReference>
<keyword evidence="6 11" id="KW-0732">Signal</keyword>
<dbReference type="Proteomes" id="UP000318405">
    <property type="component" value="Unassembled WGS sequence"/>
</dbReference>
<dbReference type="PANTHER" id="PTHR34501">
    <property type="entry name" value="PROTEIN YDDL-RELATED"/>
    <property type="match status" value="1"/>
</dbReference>
<evidence type="ECO:0000256" key="3">
    <source>
        <dbReference type="ARBA" id="ARBA00022448"/>
    </source>
</evidence>
<evidence type="ECO:0000256" key="7">
    <source>
        <dbReference type="ARBA" id="ARBA00023065"/>
    </source>
</evidence>
<feature type="domain" description="Porin" evidence="12">
    <location>
        <begin position="7"/>
        <end position="341"/>
    </location>
</feature>
<evidence type="ECO:0000256" key="6">
    <source>
        <dbReference type="ARBA" id="ARBA00022729"/>
    </source>
</evidence>
<proteinExistence type="predicted"/>
<evidence type="ECO:0000256" key="1">
    <source>
        <dbReference type="ARBA" id="ARBA00004571"/>
    </source>
</evidence>
<name>A0A556AFB5_9BURK</name>
<evidence type="ECO:0000256" key="10">
    <source>
        <dbReference type="ARBA" id="ARBA00023237"/>
    </source>
</evidence>
<keyword evidence="8" id="KW-0626">Porin</keyword>
<feature type="chain" id="PRO_5022018561" evidence="11">
    <location>
        <begin position="21"/>
        <end position="362"/>
    </location>
</feature>
<dbReference type="GO" id="GO:0009279">
    <property type="term" value="C:cell outer membrane"/>
    <property type="evidence" value="ECO:0007669"/>
    <property type="project" value="UniProtKB-SubCell"/>
</dbReference>
<keyword evidence="3" id="KW-0813">Transport</keyword>
<dbReference type="GO" id="GO:0034220">
    <property type="term" value="P:monoatomic ion transmembrane transport"/>
    <property type="evidence" value="ECO:0007669"/>
    <property type="project" value="InterPro"/>
</dbReference>
<evidence type="ECO:0000256" key="11">
    <source>
        <dbReference type="SAM" id="SignalP"/>
    </source>
</evidence>
<dbReference type="InterPro" id="IPR050298">
    <property type="entry name" value="Gram-neg_bact_OMP"/>
</dbReference>
<dbReference type="AlphaFoldDB" id="A0A556AFB5"/>
<feature type="signal peptide" evidence="11">
    <location>
        <begin position="1"/>
        <end position="20"/>
    </location>
</feature>